<name>A0A9P7CY70_9AGAM</name>
<evidence type="ECO:0000313" key="2">
    <source>
        <dbReference type="Proteomes" id="UP000714275"/>
    </source>
</evidence>
<dbReference type="EMBL" id="JABBWD010000063">
    <property type="protein sequence ID" value="KAG1770805.1"/>
    <property type="molecule type" value="Genomic_DNA"/>
</dbReference>
<sequence length="113" mass="11990">MALDQYGGFGMSVPVPRRIYVLVRLSASTKLGGGGDGSVIEGIGGGMKVEGVTGVPYATTAALAPSHPRLTLLGGVVVAIRFVDVVVFCARDSPYQDRLMWAHKQTRLLFVEL</sequence>
<comment type="caution">
    <text evidence="1">The sequence shown here is derived from an EMBL/GenBank/DDBJ whole genome shotgun (WGS) entry which is preliminary data.</text>
</comment>
<dbReference type="OrthoDB" id="10673198at2759"/>
<protein>
    <submittedName>
        <fullName evidence="1">Uncharacterized protein</fullName>
    </submittedName>
</protein>
<accession>A0A9P7CY70</accession>
<dbReference type="Proteomes" id="UP000714275">
    <property type="component" value="Unassembled WGS sequence"/>
</dbReference>
<reference evidence="1" key="1">
    <citation type="journal article" date="2020" name="New Phytol.">
        <title>Comparative genomics reveals dynamic genome evolution in host specialist ectomycorrhizal fungi.</title>
        <authorList>
            <person name="Lofgren L.A."/>
            <person name="Nguyen N.H."/>
            <person name="Vilgalys R."/>
            <person name="Ruytinx J."/>
            <person name="Liao H.L."/>
            <person name="Branco S."/>
            <person name="Kuo A."/>
            <person name="LaButti K."/>
            <person name="Lipzen A."/>
            <person name="Andreopoulos W."/>
            <person name="Pangilinan J."/>
            <person name="Riley R."/>
            <person name="Hundley H."/>
            <person name="Na H."/>
            <person name="Barry K."/>
            <person name="Grigoriev I.V."/>
            <person name="Stajich J.E."/>
            <person name="Kennedy P.G."/>
        </authorList>
    </citation>
    <scope>NUCLEOTIDE SEQUENCE</scope>
    <source>
        <strain evidence="1">DOB743</strain>
    </source>
</reference>
<organism evidence="1 2">
    <name type="scientific">Suillus placidus</name>
    <dbReference type="NCBI Taxonomy" id="48579"/>
    <lineage>
        <taxon>Eukaryota</taxon>
        <taxon>Fungi</taxon>
        <taxon>Dikarya</taxon>
        <taxon>Basidiomycota</taxon>
        <taxon>Agaricomycotina</taxon>
        <taxon>Agaricomycetes</taxon>
        <taxon>Agaricomycetidae</taxon>
        <taxon>Boletales</taxon>
        <taxon>Suillineae</taxon>
        <taxon>Suillaceae</taxon>
        <taxon>Suillus</taxon>
    </lineage>
</organism>
<proteinExistence type="predicted"/>
<evidence type="ECO:0000313" key="1">
    <source>
        <dbReference type="EMBL" id="KAG1770805.1"/>
    </source>
</evidence>
<dbReference type="AlphaFoldDB" id="A0A9P7CY70"/>
<keyword evidence="2" id="KW-1185">Reference proteome</keyword>
<gene>
    <name evidence="1" type="ORF">EV702DRAFT_1248957</name>
</gene>